<dbReference type="OrthoDB" id="6780406at2759"/>
<dbReference type="eggNOG" id="ENOG502TFXH">
    <property type="taxonomic scope" value="Eukaryota"/>
</dbReference>
<dbReference type="EMBL" id="GL732604">
    <property type="protein sequence ID" value="EFX71973.1"/>
    <property type="molecule type" value="Genomic_DNA"/>
</dbReference>
<name>E9H8I1_DAPPU</name>
<dbReference type="STRING" id="6669.E9H8I1"/>
<dbReference type="Pfam" id="PF14529">
    <property type="entry name" value="Exo_endo_phos_2"/>
    <property type="match status" value="1"/>
</dbReference>
<dbReference type="Gene3D" id="3.60.10.10">
    <property type="entry name" value="Endonuclease/exonuclease/phosphatase"/>
    <property type="match status" value="2"/>
</dbReference>
<dbReference type="GO" id="GO:0003824">
    <property type="term" value="F:catalytic activity"/>
    <property type="evidence" value="ECO:0007669"/>
    <property type="project" value="InterPro"/>
</dbReference>
<dbReference type="InterPro" id="IPR005135">
    <property type="entry name" value="Endo/exonuclease/phosphatase"/>
</dbReference>
<dbReference type="AlphaFoldDB" id="E9H8I1"/>
<dbReference type="KEGG" id="dpx:DAPPUDRAFT_326690"/>
<organism evidence="2 3">
    <name type="scientific">Daphnia pulex</name>
    <name type="common">Water flea</name>
    <dbReference type="NCBI Taxonomy" id="6669"/>
    <lineage>
        <taxon>Eukaryota</taxon>
        <taxon>Metazoa</taxon>
        <taxon>Ecdysozoa</taxon>
        <taxon>Arthropoda</taxon>
        <taxon>Crustacea</taxon>
        <taxon>Branchiopoda</taxon>
        <taxon>Diplostraca</taxon>
        <taxon>Cladocera</taxon>
        <taxon>Anomopoda</taxon>
        <taxon>Daphniidae</taxon>
        <taxon>Daphnia</taxon>
    </lineage>
</organism>
<dbReference type="PANTHER" id="PTHR33273:SF2">
    <property type="entry name" value="ENDONUCLEASE_EXONUCLEASE_PHOSPHATASE DOMAIN-CONTAINING PROTEIN"/>
    <property type="match status" value="1"/>
</dbReference>
<feature type="domain" description="Endonuclease/exonuclease/phosphatase" evidence="1">
    <location>
        <begin position="78"/>
        <end position="174"/>
    </location>
</feature>
<keyword evidence="3" id="KW-1185">Reference proteome</keyword>
<dbReference type="InParanoid" id="E9H8I1"/>
<dbReference type="PANTHER" id="PTHR33273">
    <property type="entry name" value="DOMAIN-CONTAINING PROTEIN, PUTATIVE-RELATED"/>
    <property type="match status" value="1"/>
</dbReference>
<evidence type="ECO:0000313" key="3">
    <source>
        <dbReference type="Proteomes" id="UP000000305"/>
    </source>
</evidence>
<dbReference type="PhylomeDB" id="E9H8I1"/>
<dbReference type="InterPro" id="IPR036691">
    <property type="entry name" value="Endo/exonu/phosph_ase_sf"/>
</dbReference>
<evidence type="ECO:0000259" key="1">
    <source>
        <dbReference type="Pfam" id="PF14529"/>
    </source>
</evidence>
<protein>
    <recommendedName>
        <fullName evidence="1">Endonuclease/exonuclease/phosphatase domain-containing protein</fullName>
    </recommendedName>
</protein>
<reference evidence="2 3" key="1">
    <citation type="journal article" date="2011" name="Science">
        <title>The ecoresponsive genome of Daphnia pulex.</title>
        <authorList>
            <person name="Colbourne J.K."/>
            <person name="Pfrender M.E."/>
            <person name="Gilbert D."/>
            <person name="Thomas W.K."/>
            <person name="Tucker A."/>
            <person name="Oakley T.H."/>
            <person name="Tokishita S."/>
            <person name="Aerts A."/>
            <person name="Arnold G.J."/>
            <person name="Basu M.K."/>
            <person name="Bauer D.J."/>
            <person name="Caceres C.E."/>
            <person name="Carmel L."/>
            <person name="Casola C."/>
            <person name="Choi J.H."/>
            <person name="Detter J.C."/>
            <person name="Dong Q."/>
            <person name="Dusheyko S."/>
            <person name="Eads B.D."/>
            <person name="Frohlich T."/>
            <person name="Geiler-Samerotte K.A."/>
            <person name="Gerlach D."/>
            <person name="Hatcher P."/>
            <person name="Jogdeo S."/>
            <person name="Krijgsveld J."/>
            <person name="Kriventseva E.V."/>
            <person name="Kultz D."/>
            <person name="Laforsch C."/>
            <person name="Lindquist E."/>
            <person name="Lopez J."/>
            <person name="Manak J.R."/>
            <person name="Muller J."/>
            <person name="Pangilinan J."/>
            <person name="Patwardhan R.P."/>
            <person name="Pitluck S."/>
            <person name="Pritham E.J."/>
            <person name="Rechtsteiner A."/>
            <person name="Rho M."/>
            <person name="Rogozin I.B."/>
            <person name="Sakarya O."/>
            <person name="Salamov A."/>
            <person name="Schaack S."/>
            <person name="Shapiro H."/>
            <person name="Shiga Y."/>
            <person name="Skalitzky C."/>
            <person name="Smith Z."/>
            <person name="Souvorov A."/>
            <person name="Sung W."/>
            <person name="Tang Z."/>
            <person name="Tsuchiya D."/>
            <person name="Tu H."/>
            <person name="Vos H."/>
            <person name="Wang M."/>
            <person name="Wolf Y.I."/>
            <person name="Yamagata H."/>
            <person name="Yamada T."/>
            <person name="Ye Y."/>
            <person name="Shaw J.R."/>
            <person name="Andrews J."/>
            <person name="Crease T.J."/>
            <person name="Tang H."/>
            <person name="Lucas S.M."/>
            <person name="Robertson H.M."/>
            <person name="Bork P."/>
            <person name="Koonin E.V."/>
            <person name="Zdobnov E.M."/>
            <person name="Grigoriev I.V."/>
            <person name="Lynch M."/>
            <person name="Boore J.L."/>
        </authorList>
    </citation>
    <scope>NUCLEOTIDE SEQUENCE [LARGE SCALE GENOMIC DNA]</scope>
</reference>
<dbReference type="HOGENOM" id="CLU_1526757_0_0_1"/>
<evidence type="ECO:0000313" key="2">
    <source>
        <dbReference type="EMBL" id="EFX71973.1"/>
    </source>
</evidence>
<gene>
    <name evidence="2" type="ORF">DAPPUDRAFT_326690</name>
</gene>
<accession>E9H8I1</accession>
<dbReference type="Proteomes" id="UP000000305">
    <property type="component" value="Unassembled WGS sequence"/>
</dbReference>
<dbReference type="SUPFAM" id="SSF56219">
    <property type="entry name" value="DNase I-like"/>
    <property type="match status" value="1"/>
</dbReference>
<proteinExistence type="predicted"/>
<sequence length="176" mass="19113">MFNLSQNSLSNPVNFPNRLKCLQINLQHSCLASASLAQVVLDLDIDVVLIQEPYALLTCPPVVATSQCFSAFHMLSDDHAYGTVSAILDAIASPFVVIGTDVNAKSMLWNCRCNEKRGEELEKLLTSSNLNVANRSLAELDFVPGNTSFVDLTLSGDQVKILCLLFLAIPSLSDNP</sequence>